<comment type="caution">
    <text evidence="9">The sequence shown here is derived from an EMBL/GenBank/DDBJ whole genome shotgun (WGS) entry which is preliminary data.</text>
</comment>
<reference evidence="10" key="1">
    <citation type="submission" date="2016-11" db="EMBL/GenBank/DDBJ databases">
        <authorList>
            <person name="Shukria A."/>
            <person name="Stevens D.C."/>
        </authorList>
    </citation>
    <scope>NUCLEOTIDE SEQUENCE [LARGE SCALE GENOMIC DNA]</scope>
    <source>
        <strain evidence="10">Cbfe23</strain>
    </source>
</reference>
<evidence type="ECO:0000259" key="8">
    <source>
        <dbReference type="PROSITE" id="PS50928"/>
    </source>
</evidence>
<evidence type="ECO:0000313" key="10">
    <source>
        <dbReference type="Proteomes" id="UP000182229"/>
    </source>
</evidence>
<dbReference type="Pfam" id="PF12911">
    <property type="entry name" value="OppC_N"/>
    <property type="match status" value="1"/>
</dbReference>
<feature type="transmembrane region" description="Helical" evidence="7">
    <location>
        <begin position="268"/>
        <end position="293"/>
    </location>
</feature>
<dbReference type="InterPro" id="IPR035906">
    <property type="entry name" value="MetI-like_sf"/>
</dbReference>
<dbReference type="EMBL" id="MPIN01000001">
    <property type="protein sequence ID" value="OJH41853.1"/>
    <property type="molecule type" value="Genomic_DNA"/>
</dbReference>
<feature type="transmembrane region" description="Helical" evidence="7">
    <location>
        <begin position="163"/>
        <end position="181"/>
    </location>
</feature>
<reference evidence="9 10" key="2">
    <citation type="submission" date="2016-12" db="EMBL/GenBank/DDBJ databases">
        <title>Draft Genome Sequence of Cystobacter ferrugineus Strain Cbfe23.</title>
        <authorList>
            <person name="Akbar S."/>
            <person name="Dowd S.E."/>
            <person name="Stevens D.C."/>
        </authorList>
    </citation>
    <scope>NUCLEOTIDE SEQUENCE [LARGE SCALE GENOMIC DNA]</scope>
    <source>
        <strain evidence="9 10">Cbfe23</strain>
    </source>
</reference>
<evidence type="ECO:0000256" key="3">
    <source>
        <dbReference type="ARBA" id="ARBA00022475"/>
    </source>
</evidence>
<dbReference type="GO" id="GO:0005886">
    <property type="term" value="C:plasma membrane"/>
    <property type="evidence" value="ECO:0007669"/>
    <property type="project" value="UniProtKB-SubCell"/>
</dbReference>
<dbReference type="PANTHER" id="PTHR43386:SF1">
    <property type="entry name" value="D,D-DIPEPTIDE TRANSPORT SYSTEM PERMEASE PROTEIN DDPC-RELATED"/>
    <property type="match status" value="1"/>
</dbReference>
<accession>A0A1L9BHW3</accession>
<keyword evidence="2 7" id="KW-0813">Transport</keyword>
<evidence type="ECO:0000256" key="1">
    <source>
        <dbReference type="ARBA" id="ARBA00004651"/>
    </source>
</evidence>
<dbReference type="InterPro" id="IPR050366">
    <property type="entry name" value="BP-dependent_transpt_permease"/>
</dbReference>
<dbReference type="AlphaFoldDB" id="A0A1L9BHW3"/>
<organism evidence="9 10">
    <name type="scientific">Cystobacter ferrugineus</name>
    <dbReference type="NCBI Taxonomy" id="83449"/>
    <lineage>
        <taxon>Bacteria</taxon>
        <taxon>Pseudomonadati</taxon>
        <taxon>Myxococcota</taxon>
        <taxon>Myxococcia</taxon>
        <taxon>Myxococcales</taxon>
        <taxon>Cystobacterineae</taxon>
        <taxon>Archangiaceae</taxon>
        <taxon>Cystobacter</taxon>
    </lineage>
</organism>
<dbReference type="CDD" id="cd06261">
    <property type="entry name" value="TM_PBP2"/>
    <property type="match status" value="1"/>
</dbReference>
<dbReference type="Gene3D" id="1.10.3720.10">
    <property type="entry name" value="MetI-like"/>
    <property type="match status" value="1"/>
</dbReference>
<comment type="similarity">
    <text evidence="7">Belongs to the binding-protein-dependent transport system permease family.</text>
</comment>
<dbReference type="OrthoDB" id="9783218at2"/>
<dbReference type="PANTHER" id="PTHR43386">
    <property type="entry name" value="OLIGOPEPTIDE TRANSPORT SYSTEM PERMEASE PROTEIN APPC"/>
    <property type="match status" value="1"/>
</dbReference>
<evidence type="ECO:0000313" key="9">
    <source>
        <dbReference type="EMBL" id="OJH41853.1"/>
    </source>
</evidence>
<dbReference type="InterPro" id="IPR000515">
    <property type="entry name" value="MetI-like"/>
</dbReference>
<keyword evidence="4 7" id="KW-0812">Transmembrane</keyword>
<feature type="transmembrane region" description="Helical" evidence="7">
    <location>
        <begin position="212"/>
        <end position="232"/>
    </location>
</feature>
<dbReference type="GO" id="GO:0071916">
    <property type="term" value="F:dipeptide transmembrane transporter activity"/>
    <property type="evidence" value="ECO:0007669"/>
    <property type="project" value="TreeGrafter"/>
</dbReference>
<evidence type="ECO:0000256" key="5">
    <source>
        <dbReference type="ARBA" id="ARBA00022989"/>
    </source>
</evidence>
<dbReference type="RefSeq" id="WP_071895941.1">
    <property type="nucleotide sequence ID" value="NZ_MPIN01000001.1"/>
</dbReference>
<keyword evidence="6 7" id="KW-0472">Membrane</keyword>
<keyword evidence="3" id="KW-1003">Cell membrane</keyword>
<name>A0A1L9BHW3_9BACT</name>
<keyword evidence="10" id="KW-1185">Reference proteome</keyword>
<evidence type="ECO:0000256" key="7">
    <source>
        <dbReference type="RuleBase" id="RU363032"/>
    </source>
</evidence>
<dbReference type="InterPro" id="IPR025966">
    <property type="entry name" value="OppC_N"/>
</dbReference>
<evidence type="ECO:0000256" key="6">
    <source>
        <dbReference type="ARBA" id="ARBA00023136"/>
    </source>
</evidence>
<keyword evidence="5 7" id="KW-1133">Transmembrane helix</keyword>
<evidence type="ECO:0000256" key="2">
    <source>
        <dbReference type="ARBA" id="ARBA00022448"/>
    </source>
</evidence>
<feature type="transmembrane region" description="Helical" evidence="7">
    <location>
        <begin position="134"/>
        <end position="157"/>
    </location>
</feature>
<dbReference type="STRING" id="83449.BON30_01015"/>
<evidence type="ECO:0000256" key="4">
    <source>
        <dbReference type="ARBA" id="ARBA00022692"/>
    </source>
</evidence>
<gene>
    <name evidence="9" type="ORF">BON30_01015</name>
</gene>
<feature type="transmembrane region" description="Helical" evidence="7">
    <location>
        <begin position="103"/>
        <end position="127"/>
    </location>
</feature>
<dbReference type="SUPFAM" id="SSF161098">
    <property type="entry name" value="MetI-like"/>
    <property type="match status" value="1"/>
</dbReference>
<comment type="subcellular location">
    <subcellularLocation>
        <location evidence="1 7">Cell membrane</location>
        <topology evidence="1 7">Multi-pass membrane protein</topology>
    </subcellularLocation>
</comment>
<proteinExistence type="inferred from homology"/>
<sequence length="330" mass="35020">MQVANQSVSAQIGEAGGVKPAARRSPRTGLFWQLLSNRKASVGVGLVLFFVAMALFGPLLVSHDPGAFVGAPNEAPSAEFPFGTTGQGQDVLAQTVAGARTSLAVGFIVGLVVMVIGAIIGMTAGYFGGWVDSVLSLLTNVFLIIPGLPMTVVIAAYLRPGPVTIGVVLVVTGWAWNARVLRSQMLALREKDFVSAALVSGEGHLRIIFREILPNMTSLLMSGFISATVYAIGAQVGLEFLGIGDVGVVTWGTNLYWASNNAAMLTGAWWTVVPTGLCVALIAFALVLINFAIDEMTNPRLRTDRGWTRMLKLNKLEEGLSTPVVRRHGR</sequence>
<protein>
    <submittedName>
        <fullName evidence="9">Peptide ABC transporter permease</fullName>
    </submittedName>
</protein>
<feature type="domain" description="ABC transmembrane type-1" evidence="8">
    <location>
        <begin position="99"/>
        <end position="290"/>
    </location>
</feature>
<feature type="transmembrane region" description="Helical" evidence="7">
    <location>
        <begin position="40"/>
        <end position="61"/>
    </location>
</feature>
<dbReference type="Pfam" id="PF00528">
    <property type="entry name" value="BPD_transp_1"/>
    <property type="match status" value="1"/>
</dbReference>
<dbReference type="Proteomes" id="UP000182229">
    <property type="component" value="Unassembled WGS sequence"/>
</dbReference>
<dbReference type="PROSITE" id="PS50928">
    <property type="entry name" value="ABC_TM1"/>
    <property type="match status" value="1"/>
</dbReference>